<keyword evidence="4" id="KW-1185">Reference proteome</keyword>
<keyword evidence="1" id="KW-0175">Coiled coil</keyword>
<reference evidence="3" key="1">
    <citation type="journal article" date="2020" name="Stud. Mycol.">
        <title>101 Dothideomycetes genomes: a test case for predicting lifestyles and emergence of pathogens.</title>
        <authorList>
            <person name="Haridas S."/>
            <person name="Albert R."/>
            <person name="Binder M."/>
            <person name="Bloem J."/>
            <person name="Labutti K."/>
            <person name="Salamov A."/>
            <person name="Andreopoulos B."/>
            <person name="Baker S."/>
            <person name="Barry K."/>
            <person name="Bills G."/>
            <person name="Bluhm B."/>
            <person name="Cannon C."/>
            <person name="Castanera R."/>
            <person name="Culley D."/>
            <person name="Daum C."/>
            <person name="Ezra D."/>
            <person name="Gonzalez J."/>
            <person name="Henrissat B."/>
            <person name="Kuo A."/>
            <person name="Liang C."/>
            <person name="Lipzen A."/>
            <person name="Lutzoni F."/>
            <person name="Magnuson J."/>
            <person name="Mondo S."/>
            <person name="Nolan M."/>
            <person name="Ohm R."/>
            <person name="Pangilinan J."/>
            <person name="Park H.-J."/>
            <person name="Ramirez L."/>
            <person name="Alfaro M."/>
            <person name="Sun H."/>
            <person name="Tritt A."/>
            <person name="Yoshinaga Y."/>
            <person name="Zwiers L.-H."/>
            <person name="Turgeon B."/>
            <person name="Goodwin S."/>
            <person name="Spatafora J."/>
            <person name="Crous P."/>
            <person name="Grigoriev I."/>
        </authorList>
    </citation>
    <scope>NUCLEOTIDE SEQUENCE</scope>
    <source>
        <strain evidence="3">CBS 130266</strain>
    </source>
</reference>
<feature type="compositionally biased region" description="Basic and acidic residues" evidence="2">
    <location>
        <begin position="149"/>
        <end position="166"/>
    </location>
</feature>
<evidence type="ECO:0000313" key="4">
    <source>
        <dbReference type="Proteomes" id="UP000800235"/>
    </source>
</evidence>
<feature type="compositionally biased region" description="Acidic residues" evidence="2">
    <location>
        <begin position="351"/>
        <end position="374"/>
    </location>
</feature>
<evidence type="ECO:0000256" key="2">
    <source>
        <dbReference type="SAM" id="MobiDB-lite"/>
    </source>
</evidence>
<name>A0A9P4NQ20_9PEZI</name>
<feature type="coiled-coil region" evidence="1">
    <location>
        <begin position="605"/>
        <end position="651"/>
    </location>
</feature>
<evidence type="ECO:0008006" key="5">
    <source>
        <dbReference type="Google" id="ProtNLM"/>
    </source>
</evidence>
<accession>A0A9P4NQ20</accession>
<dbReference type="OrthoDB" id="3939134at2759"/>
<dbReference type="InterPro" id="IPR001005">
    <property type="entry name" value="SANT/Myb"/>
</dbReference>
<feature type="compositionally biased region" description="Acidic residues" evidence="2">
    <location>
        <begin position="17"/>
        <end position="27"/>
    </location>
</feature>
<proteinExistence type="predicted"/>
<feature type="compositionally biased region" description="Low complexity" evidence="2">
    <location>
        <begin position="178"/>
        <end position="194"/>
    </location>
</feature>
<gene>
    <name evidence="3" type="ORF">EJ08DRAFT_299453</name>
</gene>
<feature type="compositionally biased region" description="Basic and acidic residues" evidence="2">
    <location>
        <begin position="85"/>
        <end position="99"/>
    </location>
</feature>
<feature type="region of interest" description="Disordered" evidence="2">
    <location>
        <begin position="707"/>
        <end position="733"/>
    </location>
</feature>
<evidence type="ECO:0000313" key="3">
    <source>
        <dbReference type="EMBL" id="KAF2429333.1"/>
    </source>
</evidence>
<dbReference type="EMBL" id="MU007048">
    <property type="protein sequence ID" value="KAF2429333.1"/>
    <property type="molecule type" value="Genomic_DNA"/>
</dbReference>
<dbReference type="Proteomes" id="UP000800235">
    <property type="component" value="Unassembled WGS sequence"/>
</dbReference>
<protein>
    <recommendedName>
        <fullName evidence="5">Myb-like domain-containing protein</fullName>
    </recommendedName>
</protein>
<feature type="compositionally biased region" description="Basic residues" evidence="2">
    <location>
        <begin position="120"/>
        <end position="130"/>
    </location>
</feature>
<feature type="region of interest" description="Disordered" evidence="2">
    <location>
        <begin position="453"/>
        <end position="487"/>
    </location>
</feature>
<feature type="region of interest" description="Disordered" evidence="2">
    <location>
        <begin position="242"/>
        <end position="374"/>
    </location>
</feature>
<organism evidence="3 4">
    <name type="scientific">Tothia fuscella</name>
    <dbReference type="NCBI Taxonomy" id="1048955"/>
    <lineage>
        <taxon>Eukaryota</taxon>
        <taxon>Fungi</taxon>
        <taxon>Dikarya</taxon>
        <taxon>Ascomycota</taxon>
        <taxon>Pezizomycotina</taxon>
        <taxon>Dothideomycetes</taxon>
        <taxon>Pleosporomycetidae</taxon>
        <taxon>Venturiales</taxon>
        <taxon>Cylindrosympodiaceae</taxon>
        <taxon>Tothia</taxon>
    </lineage>
</organism>
<sequence length="849" mass="94489">MARISTARRSGDIYDVPSDEDAEEEQEAAVTGATPSPSKQLLNESFTAAGELLSSPVKSVKSVRFEDNPQESSNLLAKVKMTKGKGKESNVVGKDDSAPKAKSRGRPRKTVVAEADKPKKATVGKPKRTYKRTEITASDVPIAPEEPSTPDRRSTKEKRAINRDKTLIQLRSAANQQVSASPSTTPRSSQSRVSDASPRSVGKGWRPEEEEKMLSLRASGKKWDQIAEAMPGRTLVAVETRASLLRRGKIAPLTDGGEVEDGNGKERRASNQGDSPAKRRQTRANSGDIITLHSPIVDVDETVVPRRTARPPQEPAGQKKTAKPTAKIVAPKSNNTLAKATERGIFVDQAEGSDYEDAAEAGADEQEADQDADDEIQEASMLTLPDADGLEDRLHGQLSNLQAIVDSVVTYKNHVKETLEIDYRAKKQLASMKTSEKLRNKLRADYAKLLNAGDAAGQGEDEDEDDEDSDAETTGKDVAGGKEPSTDIKEEIHDTLLEYIDLASSIKPDSSNAPKKTLNQTYAFLIVDLVSVLSRAARVYNKLAITEYPDGGDIEIPELNQLIKLITCIITTGERVRQCKTKIDSTLQLVKPVRNDIIAPLKKVLDAFTRARILLRNERDEAEIERERRETIKKEMEREEARKERQKWEDRIEKRLRFLYSERQKYGKARYDPRKFGMPRVTFGAHRTPYPFGVDSDGMPMERVDIFGARTNGRKRSQRDQDSAEEDEDDTPVNVAKYTETQVIAIEKALQTCRGRSTDPTLRHSTTATHNDDYTWALIFKHFCGYKCPLEDLTVHELLRLARDFRYANLYPEGEEGDGVVCDEEWIVDVPDLDLLKFLPEGGDGGGEW</sequence>
<feature type="region of interest" description="Disordered" evidence="2">
    <location>
        <begin position="61"/>
        <end position="210"/>
    </location>
</feature>
<evidence type="ECO:0000256" key="1">
    <source>
        <dbReference type="SAM" id="Coils"/>
    </source>
</evidence>
<comment type="caution">
    <text evidence="3">The sequence shown here is derived from an EMBL/GenBank/DDBJ whole genome shotgun (WGS) entry which is preliminary data.</text>
</comment>
<feature type="compositionally biased region" description="Acidic residues" evidence="2">
    <location>
        <begin position="459"/>
        <end position="471"/>
    </location>
</feature>
<feature type="region of interest" description="Disordered" evidence="2">
    <location>
        <begin position="1"/>
        <end position="40"/>
    </location>
</feature>
<dbReference type="CDD" id="cd00167">
    <property type="entry name" value="SANT"/>
    <property type="match status" value="1"/>
</dbReference>
<dbReference type="AlphaFoldDB" id="A0A9P4NQ20"/>